<feature type="domain" description="UDP-N-acetylglucosamine 2-epimerase" evidence="1">
    <location>
        <begin position="26"/>
        <end position="363"/>
    </location>
</feature>
<evidence type="ECO:0000259" key="1">
    <source>
        <dbReference type="Pfam" id="PF02350"/>
    </source>
</evidence>
<evidence type="ECO:0000313" key="2">
    <source>
        <dbReference type="EMBL" id="QDV44207.1"/>
    </source>
</evidence>
<dbReference type="GO" id="GO:0006047">
    <property type="term" value="P:UDP-N-acetylglucosamine metabolic process"/>
    <property type="evidence" value="ECO:0007669"/>
    <property type="project" value="InterPro"/>
</dbReference>
<dbReference type="InterPro" id="IPR020004">
    <property type="entry name" value="UDP-GlcNAc_Epase"/>
</dbReference>
<keyword evidence="2" id="KW-0378">Hydrolase</keyword>
<dbReference type="EC" id="3.2.1.184" evidence="2"/>
<dbReference type="KEGG" id="snep:Enr13x_40690"/>
<dbReference type="OrthoDB" id="9803238at2"/>
<proteinExistence type="predicted"/>
<sequence>MRTPKTICVVTGSRAEYGLLRWFMREVQSDPDLELQVLVTGMHVSESYGSTWKEIVNDGFDISRRVEMLEEDRSSLAVARSTGRGVTRSAEALAELAPDLLVVLGDRFEAFAAAVAATLLKIPIAHFHGGETTEGAFDESFRHCITKMSHFHFTAAEAYRNRVIQMGEAPERVFNVGAFGLDNAAKCDLLSKTQLEAATGIRFRERNLLVTFHPVTLEDQPALSQFMELIAALDELSDFGVVITHPNADPGSDSVADAINAFAARNSERIWHFKSLGFLRYLSAVQIVDAVVGNSSSGLIEAPYFGTPTVNIGDRQKGRLAGPTVVHCPADCTAIKNAIERSCSRRFLTQIAGAPNPYGSAGAGLEAKKRLKRVDLDGVLKKTFFDVAVG</sequence>
<keyword evidence="3" id="KW-1185">Reference proteome</keyword>
<dbReference type="InterPro" id="IPR003331">
    <property type="entry name" value="UDP_GlcNAc_Epimerase_2_dom"/>
</dbReference>
<dbReference type="CDD" id="cd03786">
    <property type="entry name" value="GTB_UDP-GlcNAc_2-Epimerase"/>
    <property type="match status" value="1"/>
</dbReference>
<protein>
    <submittedName>
        <fullName evidence="2">GDP/UDP-N,N'-diacetylbacillosamine 2-epimerase (Hydrolyzing)</fullName>
        <ecNumber evidence="2">3.2.1.184</ecNumber>
    </submittedName>
</protein>
<organism evidence="2 3">
    <name type="scientific">Stieleria neptunia</name>
    <dbReference type="NCBI Taxonomy" id="2527979"/>
    <lineage>
        <taxon>Bacteria</taxon>
        <taxon>Pseudomonadati</taxon>
        <taxon>Planctomycetota</taxon>
        <taxon>Planctomycetia</taxon>
        <taxon>Pirellulales</taxon>
        <taxon>Pirellulaceae</taxon>
        <taxon>Stieleria</taxon>
    </lineage>
</organism>
<dbReference type="Gene3D" id="3.40.50.2000">
    <property type="entry name" value="Glycogen Phosphorylase B"/>
    <property type="match status" value="2"/>
</dbReference>
<gene>
    <name evidence="2" type="primary">legG</name>
    <name evidence="2" type="ORF">Enr13x_40690</name>
</gene>
<dbReference type="GO" id="GO:0102388">
    <property type="term" value="F:UDP-N,N'-diacetylbacillosamine 2-epimerase activity"/>
    <property type="evidence" value="ECO:0007669"/>
    <property type="project" value="UniProtKB-EC"/>
</dbReference>
<dbReference type="InterPro" id="IPR029767">
    <property type="entry name" value="WecB-like"/>
</dbReference>
<accession>A0A518HTT5</accession>
<keyword evidence="2" id="KW-0326">Glycosidase</keyword>
<dbReference type="AlphaFoldDB" id="A0A518HTT5"/>
<name>A0A518HTT5_9BACT</name>
<dbReference type="RefSeq" id="WP_145388588.1">
    <property type="nucleotide sequence ID" value="NZ_CP037423.1"/>
</dbReference>
<dbReference type="PANTHER" id="PTHR43174">
    <property type="entry name" value="UDP-N-ACETYLGLUCOSAMINE 2-EPIMERASE"/>
    <property type="match status" value="1"/>
</dbReference>
<dbReference type="SUPFAM" id="SSF53756">
    <property type="entry name" value="UDP-Glycosyltransferase/glycogen phosphorylase"/>
    <property type="match status" value="1"/>
</dbReference>
<evidence type="ECO:0000313" key="3">
    <source>
        <dbReference type="Proteomes" id="UP000319004"/>
    </source>
</evidence>
<dbReference type="Proteomes" id="UP000319004">
    <property type="component" value="Chromosome"/>
</dbReference>
<dbReference type="EMBL" id="CP037423">
    <property type="protein sequence ID" value="QDV44207.1"/>
    <property type="molecule type" value="Genomic_DNA"/>
</dbReference>
<dbReference type="NCBIfam" id="TIGR03568">
    <property type="entry name" value="NeuC_NnaA"/>
    <property type="match status" value="1"/>
</dbReference>
<dbReference type="PANTHER" id="PTHR43174:SF3">
    <property type="entry name" value="UDP-N-ACETYLGLUCOSAMINE 2-EPIMERASE"/>
    <property type="match status" value="1"/>
</dbReference>
<dbReference type="Pfam" id="PF02350">
    <property type="entry name" value="Epimerase_2"/>
    <property type="match status" value="1"/>
</dbReference>
<reference evidence="2 3" key="1">
    <citation type="submission" date="2019-03" db="EMBL/GenBank/DDBJ databases">
        <title>Deep-cultivation of Planctomycetes and their phenomic and genomic characterization uncovers novel biology.</title>
        <authorList>
            <person name="Wiegand S."/>
            <person name="Jogler M."/>
            <person name="Boedeker C."/>
            <person name="Pinto D."/>
            <person name="Vollmers J."/>
            <person name="Rivas-Marin E."/>
            <person name="Kohn T."/>
            <person name="Peeters S.H."/>
            <person name="Heuer A."/>
            <person name="Rast P."/>
            <person name="Oberbeckmann S."/>
            <person name="Bunk B."/>
            <person name="Jeske O."/>
            <person name="Meyerdierks A."/>
            <person name="Storesund J.E."/>
            <person name="Kallscheuer N."/>
            <person name="Luecker S."/>
            <person name="Lage O.M."/>
            <person name="Pohl T."/>
            <person name="Merkel B.J."/>
            <person name="Hornburger P."/>
            <person name="Mueller R.-W."/>
            <person name="Bruemmer F."/>
            <person name="Labrenz M."/>
            <person name="Spormann A.M."/>
            <person name="Op den Camp H."/>
            <person name="Overmann J."/>
            <person name="Amann R."/>
            <person name="Jetten M.S.M."/>
            <person name="Mascher T."/>
            <person name="Medema M.H."/>
            <person name="Devos D.P."/>
            <person name="Kaster A.-K."/>
            <person name="Ovreas L."/>
            <person name="Rohde M."/>
            <person name="Galperin M.Y."/>
            <person name="Jogler C."/>
        </authorList>
    </citation>
    <scope>NUCLEOTIDE SEQUENCE [LARGE SCALE GENOMIC DNA]</scope>
    <source>
        <strain evidence="2 3">Enr13</strain>
    </source>
</reference>